<dbReference type="AlphaFoldDB" id="A0A540R6B9"/>
<dbReference type="InterPro" id="IPR002539">
    <property type="entry name" value="MaoC-like_dom"/>
</dbReference>
<gene>
    <name evidence="3" type="ORF">EJK80_08010</name>
</gene>
<name>A0A540R6B9_9CORY</name>
<organism evidence="3 4">
    <name type="scientific">Corynebacterium phoceense</name>
    <dbReference type="NCBI Taxonomy" id="1686286"/>
    <lineage>
        <taxon>Bacteria</taxon>
        <taxon>Bacillati</taxon>
        <taxon>Actinomycetota</taxon>
        <taxon>Actinomycetes</taxon>
        <taxon>Mycobacteriales</taxon>
        <taxon>Corynebacteriaceae</taxon>
        <taxon>Corynebacterium</taxon>
    </lineage>
</organism>
<comment type="caution">
    <text evidence="3">The sequence shown here is derived from an EMBL/GenBank/DDBJ whole genome shotgun (WGS) entry which is preliminary data.</text>
</comment>
<dbReference type="CDD" id="cd03451">
    <property type="entry name" value="FkbR2"/>
    <property type="match status" value="1"/>
</dbReference>
<sequence length="184" mass="20471">MTDTTAKTVEQRGLWFEEFEEGVRYLHRPGRTVTEADDVVFTTLTMNTQPLHLDAHWSSQQSAFDGQRLVNSMWTVSTVVGLSVGQLTLGTIVANLGFTEVSFPHPMVHGDTLYAETVCVSKRLSSSRPGQGIVNLEHIGRNQHGDIVCRATRATLVQCCPEVDQKEKTHDLDARGPRDPLRAR</sequence>
<evidence type="ECO:0000313" key="3">
    <source>
        <dbReference type="EMBL" id="TQE43285.1"/>
    </source>
</evidence>
<dbReference type="SUPFAM" id="SSF54637">
    <property type="entry name" value="Thioesterase/thiol ester dehydrase-isomerase"/>
    <property type="match status" value="1"/>
</dbReference>
<protein>
    <submittedName>
        <fullName evidence="3">MaoC family dehydratase</fullName>
    </submittedName>
</protein>
<dbReference type="EMBL" id="VHIR01000010">
    <property type="protein sequence ID" value="TQE43285.1"/>
    <property type="molecule type" value="Genomic_DNA"/>
</dbReference>
<dbReference type="PANTHER" id="PTHR43664">
    <property type="entry name" value="MONOAMINE OXIDASE-RELATED"/>
    <property type="match status" value="1"/>
</dbReference>
<dbReference type="Proteomes" id="UP000318080">
    <property type="component" value="Unassembled WGS sequence"/>
</dbReference>
<dbReference type="Pfam" id="PF01575">
    <property type="entry name" value="MaoC_dehydratas"/>
    <property type="match status" value="1"/>
</dbReference>
<evidence type="ECO:0000313" key="4">
    <source>
        <dbReference type="Proteomes" id="UP000318080"/>
    </source>
</evidence>
<dbReference type="RefSeq" id="WP_141628995.1">
    <property type="nucleotide sequence ID" value="NZ_VHIR01000010.1"/>
</dbReference>
<evidence type="ECO:0000259" key="2">
    <source>
        <dbReference type="Pfam" id="PF01575"/>
    </source>
</evidence>
<evidence type="ECO:0000256" key="1">
    <source>
        <dbReference type="ARBA" id="ARBA00005254"/>
    </source>
</evidence>
<comment type="similarity">
    <text evidence="1">Belongs to the enoyl-CoA hydratase/isomerase family.</text>
</comment>
<dbReference type="Gene3D" id="3.10.129.10">
    <property type="entry name" value="Hotdog Thioesterase"/>
    <property type="match status" value="1"/>
</dbReference>
<dbReference type="InterPro" id="IPR052342">
    <property type="entry name" value="MCH/BMMD"/>
</dbReference>
<keyword evidence="4" id="KW-1185">Reference proteome</keyword>
<dbReference type="InterPro" id="IPR029069">
    <property type="entry name" value="HotDog_dom_sf"/>
</dbReference>
<accession>A0A540R6B9</accession>
<proteinExistence type="inferred from homology"/>
<dbReference type="STRING" id="1686286.GCA_900092335_01081"/>
<reference evidence="3 4" key="1">
    <citation type="submission" date="2019-06" db="EMBL/GenBank/DDBJ databases">
        <title>Draft genome of C. phoceense Strain 272.</title>
        <authorList>
            <person name="Pacheco L.G.C."/>
            <person name="Barberis C.M."/>
            <person name="Almuzara M.N."/>
            <person name="Traglia G.M."/>
            <person name="Santos C.S."/>
            <person name="Rocha D.J.P.G."/>
            <person name="Aguiar E.R.G.R."/>
            <person name="Vay C.A."/>
        </authorList>
    </citation>
    <scope>NUCLEOTIDE SEQUENCE [LARGE SCALE GENOMIC DNA]</scope>
    <source>
        <strain evidence="3 4">272</strain>
    </source>
</reference>
<feature type="domain" description="MaoC-like" evidence="2">
    <location>
        <begin position="23"/>
        <end position="139"/>
    </location>
</feature>
<dbReference type="PANTHER" id="PTHR43664:SF1">
    <property type="entry name" value="BETA-METHYLMALYL-COA DEHYDRATASE"/>
    <property type="match status" value="1"/>
</dbReference>